<keyword evidence="2" id="KW-0805">Transcription regulation</keyword>
<evidence type="ECO:0000259" key="6">
    <source>
        <dbReference type="PROSITE" id="PS01124"/>
    </source>
</evidence>
<dbReference type="InterPro" id="IPR018062">
    <property type="entry name" value="HTH_AraC-typ_CS"/>
</dbReference>
<comment type="caution">
    <text evidence="7">The sequence shown here is derived from an EMBL/GenBank/DDBJ whole genome shotgun (WGS) entry which is preliminary data.</text>
</comment>
<dbReference type="PROSITE" id="PS00041">
    <property type="entry name" value="HTH_ARAC_FAMILY_1"/>
    <property type="match status" value="1"/>
</dbReference>
<dbReference type="Gene3D" id="1.10.10.60">
    <property type="entry name" value="Homeodomain-like"/>
    <property type="match status" value="1"/>
</dbReference>
<evidence type="ECO:0000313" key="8">
    <source>
        <dbReference type="Proteomes" id="UP000183385"/>
    </source>
</evidence>
<dbReference type="InterPro" id="IPR035418">
    <property type="entry name" value="AraC-bd_2"/>
</dbReference>
<dbReference type="SUPFAM" id="SSF46689">
    <property type="entry name" value="Homeodomain-like"/>
    <property type="match status" value="1"/>
</dbReference>
<dbReference type="GO" id="GO:0005737">
    <property type="term" value="C:cytoplasm"/>
    <property type="evidence" value="ECO:0007669"/>
    <property type="project" value="UniProtKB-SubCell"/>
</dbReference>
<dbReference type="InterPro" id="IPR050204">
    <property type="entry name" value="AraC_XylS_family_regulators"/>
</dbReference>
<dbReference type="GO" id="GO:0043565">
    <property type="term" value="F:sequence-specific DNA binding"/>
    <property type="evidence" value="ECO:0007669"/>
    <property type="project" value="InterPro"/>
</dbReference>
<dbReference type="AlphaFoldDB" id="A0AAQ1HM08"/>
<sequence length="330" mass="38110">MTTVPDSCHLNRDALLHSQDLDETRRLVASVFCEHRLELRQAATRLDYRHQHLRTEQLSFSSMRYGAEVHIRPGELGSFYLVQLPFAGHDRQRIGRRELLSDSLHGSIHAPDESLEMNWSGDCQKLVVRIERGALERHAGALFDHDLRQPLAFHPLMDLRNPAGAVWGQTARQLFDVLQRAPQLFEMPLVRAQFEQTLMTTLLTWQPNTLSERLGEPSVQVLPRHVKRAVDYIQAHAEQPISVETLAAIAGVSGRSIYHGFQRFLGVSPMRYLRDVRMERVHQDLKDPRQPARVTEILARWGFFQFGRFAIEYRQRYAETPRQTLARGRA</sequence>
<reference evidence="7 8" key="1">
    <citation type="submission" date="2016-10" db="EMBL/GenBank/DDBJ databases">
        <authorList>
            <person name="Varghese N."/>
            <person name="Submissions S."/>
        </authorList>
    </citation>
    <scope>NUCLEOTIDE SEQUENCE [LARGE SCALE GENOMIC DNA]</scope>
    <source>
        <strain evidence="7 8">LMG 18378</strain>
    </source>
</reference>
<dbReference type="InterPro" id="IPR009057">
    <property type="entry name" value="Homeodomain-like_sf"/>
</dbReference>
<dbReference type="Pfam" id="PF12833">
    <property type="entry name" value="HTH_18"/>
    <property type="match status" value="1"/>
</dbReference>
<evidence type="ECO:0000256" key="4">
    <source>
        <dbReference type="ARBA" id="ARBA00023163"/>
    </source>
</evidence>
<evidence type="ECO:0000256" key="5">
    <source>
        <dbReference type="ARBA" id="ARBA00037345"/>
    </source>
</evidence>
<evidence type="ECO:0000313" key="7">
    <source>
        <dbReference type="EMBL" id="SFC64203.1"/>
    </source>
</evidence>
<dbReference type="GO" id="GO:0009893">
    <property type="term" value="P:positive regulation of metabolic process"/>
    <property type="evidence" value="ECO:0007669"/>
    <property type="project" value="UniProtKB-ARBA"/>
</dbReference>
<comment type="function">
    <text evidence="5">Regulatory protein of the TOL plasmid xyl operons. XylS activates the xylXYZLTEGFJQKIH operon required for the degradation of toluene, m-xylene and p-xylene.</text>
</comment>
<dbReference type="PANTHER" id="PTHR46796">
    <property type="entry name" value="HTH-TYPE TRANSCRIPTIONAL ACTIVATOR RHAS-RELATED"/>
    <property type="match status" value="1"/>
</dbReference>
<feature type="domain" description="HTH araC/xylS-type" evidence="6">
    <location>
        <begin position="227"/>
        <end position="327"/>
    </location>
</feature>
<protein>
    <submittedName>
        <fullName evidence="7">AraC-type DNA-binding protein</fullName>
    </submittedName>
</protein>
<keyword evidence="8" id="KW-1185">Reference proteome</keyword>
<dbReference type="EMBL" id="FOLS01000008">
    <property type="protein sequence ID" value="SFC64203.1"/>
    <property type="molecule type" value="Genomic_DNA"/>
</dbReference>
<proteinExistence type="predicted"/>
<name>A0AAQ1HM08_9PSED</name>
<dbReference type="PROSITE" id="PS01124">
    <property type="entry name" value="HTH_ARAC_FAMILY_2"/>
    <property type="match status" value="1"/>
</dbReference>
<keyword evidence="3 7" id="KW-0238">DNA-binding</keyword>
<dbReference type="Pfam" id="PF14525">
    <property type="entry name" value="AraC_binding_2"/>
    <property type="match status" value="1"/>
</dbReference>
<evidence type="ECO:0000256" key="1">
    <source>
        <dbReference type="ARBA" id="ARBA00004496"/>
    </source>
</evidence>
<dbReference type="PANTHER" id="PTHR46796:SF12">
    <property type="entry name" value="HTH-TYPE DNA-BINDING TRANSCRIPTIONAL ACTIVATOR EUTR"/>
    <property type="match status" value="1"/>
</dbReference>
<comment type="subcellular location">
    <subcellularLocation>
        <location evidence="1">Cytoplasm</location>
    </subcellularLocation>
</comment>
<keyword evidence="4" id="KW-0804">Transcription</keyword>
<dbReference type="RefSeq" id="WP_074979615.1">
    <property type="nucleotide sequence ID" value="NZ_FOLS01000008.1"/>
</dbReference>
<evidence type="ECO:0000256" key="2">
    <source>
        <dbReference type="ARBA" id="ARBA00023015"/>
    </source>
</evidence>
<dbReference type="GO" id="GO:0003700">
    <property type="term" value="F:DNA-binding transcription factor activity"/>
    <property type="evidence" value="ECO:0007669"/>
    <property type="project" value="InterPro"/>
</dbReference>
<dbReference type="SMART" id="SM00342">
    <property type="entry name" value="HTH_ARAC"/>
    <property type="match status" value="1"/>
</dbReference>
<accession>A0AAQ1HM08</accession>
<dbReference type="InterPro" id="IPR018060">
    <property type="entry name" value="HTH_AraC"/>
</dbReference>
<dbReference type="Proteomes" id="UP000183385">
    <property type="component" value="Unassembled WGS sequence"/>
</dbReference>
<evidence type="ECO:0000256" key="3">
    <source>
        <dbReference type="ARBA" id="ARBA00023125"/>
    </source>
</evidence>
<gene>
    <name evidence="7" type="ORF">SAMN05216577_108124</name>
</gene>
<organism evidence="7 8">
    <name type="scientific">Pseudomonas citronellolis</name>
    <dbReference type="NCBI Taxonomy" id="53408"/>
    <lineage>
        <taxon>Bacteria</taxon>
        <taxon>Pseudomonadati</taxon>
        <taxon>Pseudomonadota</taxon>
        <taxon>Gammaproteobacteria</taxon>
        <taxon>Pseudomonadales</taxon>
        <taxon>Pseudomonadaceae</taxon>
        <taxon>Pseudomonas</taxon>
    </lineage>
</organism>